<dbReference type="AlphaFoldDB" id="A0A1Q9C2E7"/>
<feature type="signal peptide" evidence="2">
    <location>
        <begin position="1"/>
        <end position="16"/>
    </location>
</feature>
<protein>
    <recommendedName>
        <fullName evidence="3">EF-hand domain-containing protein</fullName>
    </recommendedName>
</protein>
<dbReference type="InterPro" id="IPR011992">
    <property type="entry name" value="EF-hand-dom_pair"/>
</dbReference>
<dbReference type="EMBL" id="LSRX01001845">
    <property type="protein sequence ID" value="OLP77103.1"/>
    <property type="molecule type" value="Genomic_DNA"/>
</dbReference>
<dbReference type="GO" id="GO:0005509">
    <property type="term" value="F:calcium ion binding"/>
    <property type="evidence" value="ECO:0007669"/>
    <property type="project" value="InterPro"/>
</dbReference>
<dbReference type="Proteomes" id="UP000186817">
    <property type="component" value="Unassembled WGS sequence"/>
</dbReference>
<feature type="domain" description="EF-hand" evidence="3">
    <location>
        <begin position="75"/>
        <end position="110"/>
    </location>
</feature>
<feature type="domain" description="EF-hand" evidence="3">
    <location>
        <begin position="35"/>
        <end position="70"/>
    </location>
</feature>
<keyword evidence="5" id="KW-1185">Reference proteome</keyword>
<feature type="chain" id="PRO_5012796631" description="EF-hand domain-containing protein" evidence="2">
    <location>
        <begin position="17"/>
        <end position="160"/>
    </location>
</feature>
<name>A0A1Q9C2E7_SYMMI</name>
<feature type="region of interest" description="Disordered" evidence="1">
    <location>
        <begin position="111"/>
        <end position="160"/>
    </location>
</feature>
<evidence type="ECO:0000259" key="3">
    <source>
        <dbReference type="PROSITE" id="PS50222"/>
    </source>
</evidence>
<sequence length="160" mass="18406">MRWTAIVFLLERVAAADSTESFVRDFLGRNQAEVNRERELEATFANFDQDRDGELNHSESWAWYRFLDEDGQDSEVSDQHQAAFLEFDHDQNGRFSRAEVSELLSCMDKVEALQEAAAMEEDEEEDSESDAEDEDGSEEDSEEGEEEEETEGDTEDVEDQ</sequence>
<dbReference type="SUPFAM" id="SSF47473">
    <property type="entry name" value="EF-hand"/>
    <property type="match status" value="1"/>
</dbReference>
<evidence type="ECO:0000313" key="5">
    <source>
        <dbReference type="Proteomes" id="UP000186817"/>
    </source>
</evidence>
<keyword evidence="2" id="KW-0732">Signal</keyword>
<comment type="caution">
    <text evidence="4">The sequence shown here is derived from an EMBL/GenBank/DDBJ whole genome shotgun (WGS) entry which is preliminary data.</text>
</comment>
<dbReference type="InterPro" id="IPR002048">
    <property type="entry name" value="EF_hand_dom"/>
</dbReference>
<evidence type="ECO:0000313" key="4">
    <source>
        <dbReference type="EMBL" id="OLP77103.1"/>
    </source>
</evidence>
<dbReference type="OrthoDB" id="436336at2759"/>
<gene>
    <name evidence="4" type="ORF">AK812_SmicGene42874</name>
</gene>
<evidence type="ECO:0000256" key="2">
    <source>
        <dbReference type="SAM" id="SignalP"/>
    </source>
</evidence>
<reference evidence="4 5" key="1">
    <citation type="submission" date="2016-02" db="EMBL/GenBank/DDBJ databases">
        <title>Genome analysis of coral dinoflagellate symbionts highlights evolutionary adaptations to a symbiotic lifestyle.</title>
        <authorList>
            <person name="Aranda M."/>
            <person name="Li Y."/>
            <person name="Liew Y.J."/>
            <person name="Baumgarten S."/>
            <person name="Simakov O."/>
            <person name="Wilson M."/>
            <person name="Piel J."/>
            <person name="Ashoor H."/>
            <person name="Bougouffa S."/>
            <person name="Bajic V.B."/>
            <person name="Ryu T."/>
            <person name="Ravasi T."/>
            <person name="Bayer T."/>
            <person name="Micklem G."/>
            <person name="Kim H."/>
            <person name="Bhak J."/>
            <person name="Lajeunesse T.C."/>
            <person name="Voolstra C.R."/>
        </authorList>
    </citation>
    <scope>NUCLEOTIDE SEQUENCE [LARGE SCALE GENOMIC DNA]</scope>
    <source>
        <strain evidence="4 5">CCMP2467</strain>
    </source>
</reference>
<proteinExistence type="predicted"/>
<accession>A0A1Q9C2E7</accession>
<evidence type="ECO:0000256" key="1">
    <source>
        <dbReference type="SAM" id="MobiDB-lite"/>
    </source>
</evidence>
<organism evidence="4 5">
    <name type="scientific">Symbiodinium microadriaticum</name>
    <name type="common">Dinoflagellate</name>
    <name type="synonym">Zooxanthella microadriatica</name>
    <dbReference type="NCBI Taxonomy" id="2951"/>
    <lineage>
        <taxon>Eukaryota</taxon>
        <taxon>Sar</taxon>
        <taxon>Alveolata</taxon>
        <taxon>Dinophyceae</taxon>
        <taxon>Suessiales</taxon>
        <taxon>Symbiodiniaceae</taxon>
        <taxon>Symbiodinium</taxon>
    </lineage>
</organism>
<dbReference type="PROSITE" id="PS50222">
    <property type="entry name" value="EF_HAND_2"/>
    <property type="match status" value="2"/>
</dbReference>
<dbReference type="Gene3D" id="1.10.238.10">
    <property type="entry name" value="EF-hand"/>
    <property type="match status" value="1"/>
</dbReference>
<feature type="compositionally biased region" description="Acidic residues" evidence="1">
    <location>
        <begin position="118"/>
        <end position="160"/>
    </location>
</feature>